<protein>
    <submittedName>
        <fullName evidence="2">Uncharacterized protein</fullName>
    </submittedName>
</protein>
<evidence type="ECO:0000313" key="3">
    <source>
        <dbReference type="Proteomes" id="UP000800092"/>
    </source>
</evidence>
<accession>A0A6A6HIU5</accession>
<dbReference type="AlphaFoldDB" id="A0A6A6HIU5"/>
<proteinExistence type="predicted"/>
<evidence type="ECO:0000313" key="2">
    <source>
        <dbReference type="EMBL" id="KAF2237802.1"/>
    </source>
</evidence>
<keyword evidence="3" id="KW-1185">Reference proteome</keyword>
<dbReference type="Proteomes" id="UP000800092">
    <property type="component" value="Unassembled WGS sequence"/>
</dbReference>
<name>A0A6A6HIU5_VIRVR</name>
<sequence length="58" mass="6426">MRHMPITAILRTLTLVNSFSDLPIVPGKMIRLHLLALTFIIIPGAARPGCILFAWSRA</sequence>
<feature type="transmembrane region" description="Helical" evidence="1">
    <location>
        <begin position="30"/>
        <end position="55"/>
    </location>
</feature>
<keyword evidence="1" id="KW-1133">Transmembrane helix</keyword>
<dbReference type="EMBL" id="ML991778">
    <property type="protein sequence ID" value="KAF2237802.1"/>
    <property type="molecule type" value="Genomic_DNA"/>
</dbReference>
<gene>
    <name evidence="2" type="ORF">EV356DRAFT_509681</name>
</gene>
<evidence type="ECO:0000256" key="1">
    <source>
        <dbReference type="SAM" id="Phobius"/>
    </source>
</evidence>
<keyword evidence="1" id="KW-0812">Transmembrane</keyword>
<reference evidence="2" key="1">
    <citation type="journal article" date="2020" name="Stud. Mycol.">
        <title>101 Dothideomycetes genomes: a test case for predicting lifestyles and emergence of pathogens.</title>
        <authorList>
            <person name="Haridas S."/>
            <person name="Albert R."/>
            <person name="Binder M."/>
            <person name="Bloem J."/>
            <person name="Labutti K."/>
            <person name="Salamov A."/>
            <person name="Andreopoulos B."/>
            <person name="Baker S."/>
            <person name="Barry K."/>
            <person name="Bills G."/>
            <person name="Bluhm B."/>
            <person name="Cannon C."/>
            <person name="Castanera R."/>
            <person name="Culley D."/>
            <person name="Daum C."/>
            <person name="Ezra D."/>
            <person name="Gonzalez J."/>
            <person name="Henrissat B."/>
            <person name="Kuo A."/>
            <person name="Liang C."/>
            <person name="Lipzen A."/>
            <person name="Lutzoni F."/>
            <person name="Magnuson J."/>
            <person name="Mondo S."/>
            <person name="Nolan M."/>
            <person name="Ohm R."/>
            <person name="Pangilinan J."/>
            <person name="Park H.-J."/>
            <person name="Ramirez L."/>
            <person name="Alfaro M."/>
            <person name="Sun H."/>
            <person name="Tritt A."/>
            <person name="Yoshinaga Y."/>
            <person name="Zwiers L.-H."/>
            <person name="Turgeon B."/>
            <person name="Goodwin S."/>
            <person name="Spatafora J."/>
            <person name="Crous P."/>
            <person name="Grigoriev I."/>
        </authorList>
    </citation>
    <scope>NUCLEOTIDE SEQUENCE</scope>
    <source>
        <strain evidence="2">Tuck. ex Michener</strain>
    </source>
</reference>
<organism evidence="2 3">
    <name type="scientific">Viridothelium virens</name>
    <name type="common">Speckled blister lichen</name>
    <name type="synonym">Trypethelium virens</name>
    <dbReference type="NCBI Taxonomy" id="1048519"/>
    <lineage>
        <taxon>Eukaryota</taxon>
        <taxon>Fungi</taxon>
        <taxon>Dikarya</taxon>
        <taxon>Ascomycota</taxon>
        <taxon>Pezizomycotina</taxon>
        <taxon>Dothideomycetes</taxon>
        <taxon>Dothideomycetes incertae sedis</taxon>
        <taxon>Trypetheliales</taxon>
        <taxon>Trypetheliaceae</taxon>
        <taxon>Viridothelium</taxon>
    </lineage>
</organism>
<keyword evidence="1" id="KW-0472">Membrane</keyword>